<dbReference type="InterPro" id="IPR005712">
    <property type="entry name" value="Ribosomal_uS5_bac-type"/>
</dbReference>
<evidence type="ECO:0000259" key="9">
    <source>
        <dbReference type="PROSITE" id="PS50881"/>
    </source>
</evidence>
<evidence type="ECO:0000256" key="7">
    <source>
        <dbReference type="HAMAP-Rule" id="MF_01307"/>
    </source>
</evidence>
<dbReference type="FunFam" id="3.30.160.20:FF:000001">
    <property type="entry name" value="30S ribosomal protein S5"/>
    <property type="match status" value="1"/>
</dbReference>
<dbReference type="GO" id="GO:0019843">
    <property type="term" value="F:rRNA binding"/>
    <property type="evidence" value="ECO:0007669"/>
    <property type="project" value="UniProtKB-UniRule"/>
</dbReference>
<dbReference type="AlphaFoldDB" id="A0A1F4VH04"/>
<dbReference type="NCBIfam" id="TIGR01021">
    <property type="entry name" value="rpsE_bact"/>
    <property type="match status" value="1"/>
</dbReference>
<dbReference type="GO" id="GO:0015935">
    <property type="term" value="C:small ribosomal subunit"/>
    <property type="evidence" value="ECO:0007669"/>
    <property type="project" value="InterPro"/>
</dbReference>
<keyword evidence="3 7" id="KW-0694">RNA-binding</keyword>
<comment type="subunit">
    <text evidence="7">Part of the 30S ribosomal subunit. Contacts proteins S4 and S8.</text>
</comment>
<gene>
    <name evidence="7" type="primary">rpsE</name>
    <name evidence="10" type="ORF">A3H26_00390</name>
</gene>
<keyword evidence="4 7" id="KW-0689">Ribosomal protein</keyword>
<proteinExistence type="inferred from homology"/>
<evidence type="ECO:0000256" key="3">
    <source>
        <dbReference type="ARBA" id="ARBA00022884"/>
    </source>
</evidence>
<dbReference type="GO" id="GO:0005737">
    <property type="term" value="C:cytoplasm"/>
    <property type="evidence" value="ECO:0007669"/>
    <property type="project" value="UniProtKB-ARBA"/>
</dbReference>
<dbReference type="Pfam" id="PF00333">
    <property type="entry name" value="Ribosomal_S5"/>
    <property type="match status" value="1"/>
</dbReference>
<dbReference type="GO" id="GO:0042254">
    <property type="term" value="P:ribosome biogenesis"/>
    <property type="evidence" value="ECO:0007669"/>
    <property type="project" value="UniProtKB-ARBA"/>
</dbReference>
<evidence type="ECO:0000256" key="5">
    <source>
        <dbReference type="ARBA" id="ARBA00023274"/>
    </source>
</evidence>
<dbReference type="Proteomes" id="UP000177763">
    <property type="component" value="Unassembled WGS sequence"/>
</dbReference>
<keyword evidence="5 7" id="KW-0687">Ribonucleoprotein</keyword>
<dbReference type="Gene3D" id="3.30.230.10">
    <property type="match status" value="1"/>
</dbReference>
<dbReference type="InterPro" id="IPR005324">
    <property type="entry name" value="Ribosomal_uS5_C"/>
</dbReference>
<evidence type="ECO:0000256" key="8">
    <source>
        <dbReference type="RuleBase" id="RU003823"/>
    </source>
</evidence>
<protein>
    <recommendedName>
        <fullName evidence="6 7">Small ribosomal subunit protein uS5</fullName>
    </recommendedName>
</protein>
<dbReference type="GO" id="GO:0003735">
    <property type="term" value="F:structural constituent of ribosome"/>
    <property type="evidence" value="ECO:0007669"/>
    <property type="project" value="UniProtKB-UniRule"/>
</dbReference>
<dbReference type="SUPFAM" id="SSF54211">
    <property type="entry name" value="Ribosomal protein S5 domain 2-like"/>
    <property type="match status" value="1"/>
</dbReference>
<name>A0A1F4VH04_UNCKA</name>
<dbReference type="InterPro" id="IPR014721">
    <property type="entry name" value="Ribsml_uS5_D2-typ_fold_subgr"/>
</dbReference>
<dbReference type="GO" id="GO:0006412">
    <property type="term" value="P:translation"/>
    <property type="evidence" value="ECO:0007669"/>
    <property type="project" value="UniProtKB-UniRule"/>
</dbReference>
<accession>A0A1F4VH04</accession>
<sequence length="150" mass="15867">MKVVDKEFEERVIQIKRVSKKTKGGSKMSFTALVVIGNRNGRVGFGFGKAGDVPTAVQKAVSSAKKAMVEVVVHNGTIPYELVSKYGASIIKMKPAPEGSGVIAGGAIRQVMELAGIKDISAKMLGSTNKGTSVKGAIEALSKFRKEVKE</sequence>
<evidence type="ECO:0000313" key="10">
    <source>
        <dbReference type="EMBL" id="OGC56385.1"/>
    </source>
</evidence>
<dbReference type="STRING" id="1802630.A3H26_00390"/>
<comment type="domain">
    <text evidence="7">The N-terminal domain interacts with the head of the 30S subunit; the C-terminal domain interacts with the body and contacts protein S4. The interaction surface between S4 and S5 is involved in control of translational fidelity.</text>
</comment>
<evidence type="ECO:0000256" key="1">
    <source>
        <dbReference type="ARBA" id="ARBA00008945"/>
    </source>
</evidence>
<dbReference type="InterPro" id="IPR020568">
    <property type="entry name" value="Ribosomal_Su5_D2-typ_SF"/>
</dbReference>
<comment type="function">
    <text evidence="7">Located at the back of the 30S subunit body where it stabilizes the conformation of the head with respect to the body.</text>
</comment>
<evidence type="ECO:0000256" key="6">
    <source>
        <dbReference type="ARBA" id="ARBA00035255"/>
    </source>
</evidence>
<feature type="domain" description="S5 DRBM" evidence="9">
    <location>
        <begin position="8"/>
        <end position="71"/>
    </location>
</feature>
<evidence type="ECO:0000256" key="2">
    <source>
        <dbReference type="ARBA" id="ARBA00022730"/>
    </source>
</evidence>
<comment type="function">
    <text evidence="7">With S4 and S12 plays an important role in translational accuracy.</text>
</comment>
<evidence type="ECO:0000256" key="4">
    <source>
        <dbReference type="ARBA" id="ARBA00022980"/>
    </source>
</evidence>
<dbReference type="PANTHER" id="PTHR48277">
    <property type="entry name" value="MITOCHONDRIAL RIBOSOMAL PROTEIN S5"/>
    <property type="match status" value="1"/>
</dbReference>
<dbReference type="HAMAP" id="MF_01307_B">
    <property type="entry name" value="Ribosomal_uS5_B"/>
    <property type="match status" value="1"/>
</dbReference>
<dbReference type="InterPro" id="IPR013810">
    <property type="entry name" value="Ribosomal_uS5_N"/>
</dbReference>
<dbReference type="EMBL" id="MEVN01000039">
    <property type="protein sequence ID" value="OGC56385.1"/>
    <property type="molecule type" value="Genomic_DNA"/>
</dbReference>
<dbReference type="FunFam" id="3.30.230.10:FF:000002">
    <property type="entry name" value="30S ribosomal protein S5"/>
    <property type="match status" value="1"/>
</dbReference>
<comment type="similarity">
    <text evidence="1 7 8">Belongs to the universal ribosomal protein uS5 family.</text>
</comment>
<dbReference type="Gene3D" id="3.30.160.20">
    <property type="match status" value="1"/>
</dbReference>
<keyword evidence="2 7" id="KW-0699">rRNA-binding</keyword>
<reference evidence="10 11" key="1">
    <citation type="journal article" date="2016" name="Nat. Commun.">
        <title>Thousands of microbial genomes shed light on interconnected biogeochemical processes in an aquifer system.</title>
        <authorList>
            <person name="Anantharaman K."/>
            <person name="Brown C.T."/>
            <person name="Hug L.A."/>
            <person name="Sharon I."/>
            <person name="Castelle C.J."/>
            <person name="Probst A.J."/>
            <person name="Thomas B.C."/>
            <person name="Singh A."/>
            <person name="Wilkins M.J."/>
            <person name="Karaoz U."/>
            <person name="Brodie E.L."/>
            <person name="Williams K.H."/>
            <person name="Hubbard S.S."/>
            <person name="Banfield J.F."/>
        </authorList>
    </citation>
    <scope>NUCLEOTIDE SEQUENCE [LARGE SCALE GENOMIC DNA]</scope>
</reference>
<evidence type="ECO:0000313" key="11">
    <source>
        <dbReference type="Proteomes" id="UP000177763"/>
    </source>
</evidence>
<dbReference type="InterPro" id="IPR000851">
    <property type="entry name" value="Ribosomal_uS5"/>
</dbReference>
<organism evidence="10 11">
    <name type="scientific">candidate division WWE3 bacterium RIFCSPLOWO2_12_FULL_36_10</name>
    <dbReference type="NCBI Taxonomy" id="1802630"/>
    <lineage>
        <taxon>Bacteria</taxon>
        <taxon>Katanobacteria</taxon>
    </lineage>
</organism>
<dbReference type="Pfam" id="PF03719">
    <property type="entry name" value="Ribosomal_S5_C"/>
    <property type="match status" value="1"/>
</dbReference>
<comment type="caution">
    <text evidence="10">The sequence shown here is derived from an EMBL/GenBank/DDBJ whole genome shotgun (WGS) entry which is preliminary data.</text>
</comment>
<dbReference type="PANTHER" id="PTHR48277:SF1">
    <property type="entry name" value="MITOCHONDRIAL RIBOSOMAL PROTEIN S5"/>
    <property type="match status" value="1"/>
</dbReference>
<dbReference type="PROSITE" id="PS50881">
    <property type="entry name" value="S5_DSRBD"/>
    <property type="match status" value="1"/>
</dbReference>
<dbReference type="SUPFAM" id="SSF54768">
    <property type="entry name" value="dsRNA-binding domain-like"/>
    <property type="match status" value="1"/>
</dbReference>